<sequence length="410" mass="47350">MIFSLTLLLGYLSSSLKTAKEEMDSTSKDAEKSELASSLDLSITPSKHGRIPAFIRDKLAYFKTNGSTIAAHRLHLRVAEDQIMALVNQCKAMKNEIKVCNAKKDEVTKAFEEKLTAMATDHKAKMSEMQDKSNLATNNMDQLLKDQISLNQAKEKIAKQLKEAEMKIRRQENTKGVLSHKLHLAEKSRSEILKKLEEFEAKYAENMARFQTKYKNQEAAYGAKLSEQEAMFESKYSEQKFKQQESTFDSKFKAQQAMFDTNHNKQRELFDAKFKEQQDTFGNKCKEQKATFDAVYKAQQVKFDNKFRQQEVHFAARLQGERRKLDEMQKRNDAVTERLKNTETALLKSRQVKVNQEYEFTDTMNNLVPREALMTVQDQCQLYKKTISVLAAIVLVLLVVVFVGSRFLFY</sequence>
<evidence type="ECO:0000256" key="2">
    <source>
        <dbReference type="SAM" id="Phobius"/>
    </source>
</evidence>
<reference evidence="4" key="1">
    <citation type="submission" date="2022-11" db="UniProtKB">
        <authorList>
            <consortium name="EnsemblMetazoa"/>
        </authorList>
    </citation>
    <scope>IDENTIFICATION</scope>
</reference>
<dbReference type="RefSeq" id="XP_038078720.1">
    <property type="nucleotide sequence ID" value="XM_038222792.1"/>
</dbReference>
<name>A0A914BRY0_PATMI</name>
<feature type="coiled-coil region" evidence="1">
    <location>
        <begin position="126"/>
        <end position="202"/>
    </location>
</feature>
<keyword evidence="3" id="KW-0732">Signal</keyword>
<evidence type="ECO:0000313" key="5">
    <source>
        <dbReference type="Proteomes" id="UP000887568"/>
    </source>
</evidence>
<keyword evidence="2" id="KW-0472">Membrane</keyword>
<organism evidence="4 5">
    <name type="scientific">Patiria miniata</name>
    <name type="common">Bat star</name>
    <name type="synonym">Asterina miniata</name>
    <dbReference type="NCBI Taxonomy" id="46514"/>
    <lineage>
        <taxon>Eukaryota</taxon>
        <taxon>Metazoa</taxon>
        <taxon>Echinodermata</taxon>
        <taxon>Eleutherozoa</taxon>
        <taxon>Asterozoa</taxon>
        <taxon>Asteroidea</taxon>
        <taxon>Valvatacea</taxon>
        <taxon>Valvatida</taxon>
        <taxon>Asterinidae</taxon>
        <taxon>Patiria</taxon>
    </lineage>
</organism>
<dbReference type="OMA" id="NQEYEFT"/>
<evidence type="ECO:0000313" key="4">
    <source>
        <dbReference type="EnsemblMetazoa" id="XP_038078720.1"/>
    </source>
</evidence>
<feature type="coiled-coil region" evidence="1">
    <location>
        <begin position="318"/>
        <end position="345"/>
    </location>
</feature>
<proteinExistence type="predicted"/>
<protein>
    <submittedName>
        <fullName evidence="4">Uncharacterized protein</fullName>
    </submittedName>
</protein>
<dbReference type="OrthoDB" id="10414391at2759"/>
<keyword evidence="5" id="KW-1185">Reference proteome</keyword>
<keyword evidence="2" id="KW-1133">Transmembrane helix</keyword>
<feature type="signal peptide" evidence="3">
    <location>
        <begin position="1"/>
        <end position="19"/>
    </location>
</feature>
<keyword evidence="1" id="KW-0175">Coiled coil</keyword>
<evidence type="ECO:0000256" key="1">
    <source>
        <dbReference type="SAM" id="Coils"/>
    </source>
</evidence>
<accession>A0A914BRY0</accession>
<dbReference type="AlphaFoldDB" id="A0A914BRY0"/>
<evidence type="ECO:0000256" key="3">
    <source>
        <dbReference type="SAM" id="SignalP"/>
    </source>
</evidence>
<keyword evidence="2" id="KW-0812">Transmembrane</keyword>
<dbReference type="GeneID" id="119746034"/>
<dbReference type="Proteomes" id="UP000887568">
    <property type="component" value="Unplaced"/>
</dbReference>
<feature type="chain" id="PRO_5037449054" evidence="3">
    <location>
        <begin position="20"/>
        <end position="410"/>
    </location>
</feature>
<feature type="transmembrane region" description="Helical" evidence="2">
    <location>
        <begin position="387"/>
        <end position="409"/>
    </location>
</feature>
<dbReference type="EnsemblMetazoa" id="XM_038222792.1">
    <property type="protein sequence ID" value="XP_038078720.1"/>
    <property type="gene ID" value="LOC119746034"/>
</dbReference>